<keyword evidence="2" id="KW-1185">Reference proteome</keyword>
<evidence type="ECO:0008006" key="3">
    <source>
        <dbReference type="Google" id="ProtNLM"/>
    </source>
</evidence>
<organism evidence="1 2">
    <name type="scientific">Faecalimonas umbilicata</name>
    <dbReference type="NCBI Taxonomy" id="1912855"/>
    <lineage>
        <taxon>Bacteria</taxon>
        <taxon>Bacillati</taxon>
        <taxon>Bacillota</taxon>
        <taxon>Clostridia</taxon>
        <taxon>Lachnospirales</taxon>
        <taxon>Lachnospiraceae</taxon>
        <taxon>Faecalimonas</taxon>
    </lineage>
</organism>
<reference evidence="1 2" key="1">
    <citation type="journal article" date="2018" name="Int. J. Syst. Evol. Microbiol.">
        <title>Draft Genome Sequence of Faecalimonas umbilicata JCM 30896T, an Acetate-Producing Bacterium Isolated from Human Feces.</title>
        <authorList>
            <person name="Sakamoto M."/>
            <person name="Ikeyama N."/>
            <person name="Yuki M."/>
            <person name="Ohkuma M."/>
        </authorList>
    </citation>
    <scope>NUCLEOTIDE SEQUENCE [LARGE SCALE GENOMIC DNA]</scope>
    <source>
        <strain evidence="1 2">EGH7</strain>
    </source>
</reference>
<comment type="caution">
    <text evidence="1">The sequence shown here is derived from an EMBL/GenBank/DDBJ whole genome shotgun (WGS) entry which is preliminary data.</text>
</comment>
<evidence type="ECO:0000313" key="1">
    <source>
        <dbReference type="EMBL" id="GBU04717.1"/>
    </source>
</evidence>
<sequence>MGEFNRARLLLWTYYLSVYNKVVQAILQKKKGALWRRKKIHSHIQNGCANITSFSH</sequence>
<protein>
    <recommendedName>
        <fullName evidence="3">RNA-directed DNA polymerase</fullName>
    </recommendedName>
</protein>
<dbReference type="Proteomes" id="UP000702954">
    <property type="component" value="Unassembled WGS sequence"/>
</dbReference>
<gene>
    <name evidence="1" type="ORF">FAEUMB_12580</name>
</gene>
<dbReference type="EMBL" id="BHEO01000005">
    <property type="protein sequence ID" value="GBU04717.1"/>
    <property type="molecule type" value="Genomic_DNA"/>
</dbReference>
<proteinExistence type="predicted"/>
<name>A0ABQ0QWG7_9FIRM</name>
<accession>A0ABQ0QWG7</accession>
<evidence type="ECO:0000313" key="2">
    <source>
        <dbReference type="Proteomes" id="UP000702954"/>
    </source>
</evidence>